<feature type="region of interest" description="Disordered" evidence="1">
    <location>
        <begin position="55"/>
        <end position="80"/>
    </location>
</feature>
<accession>A0A9N7Y7T6</accession>
<reference evidence="2" key="1">
    <citation type="submission" date="2020-03" db="EMBL/GenBank/DDBJ databases">
        <authorList>
            <person name="Weist P."/>
        </authorList>
    </citation>
    <scope>NUCLEOTIDE SEQUENCE</scope>
</reference>
<dbReference type="AlphaFoldDB" id="A0A9N7Y7T6"/>
<evidence type="ECO:0000313" key="2">
    <source>
        <dbReference type="EMBL" id="CAB1421560.1"/>
    </source>
</evidence>
<protein>
    <submittedName>
        <fullName evidence="2">Uncharacterized protein</fullName>
    </submittedName>
</protein>
<evidence type="ECO:0000256" key="1">
    <source>
        <dbReference type="SAM" id="MobiDB-lite"/>
    </source>
</evidence>
<feature type="region of interest" description="Disordered" evidence="1">
    <location>
        <begin position="299"/>
        <end position="338"/>
    </location>
</feature>
<feature type="compositionally biased region" description="Pro residues" evidence="1">
    <location>
        <begin position="55"/>
        <end position="73"/>
    </location>
</feature>
<evidence type="ECO:0000313" key="3">
    <source>
        <dbReference type="Proteomes" id="UP001153269"/>
    </source>
</evidence>
<organism evidence="2 3">
    <name type="scientific">Pleuronectes platessa</name>
    <name type="common">European plaice</name>
    <dbReference type="NCBI Taxonomy" id="8262"/>
    <lineage>
        <taxon>Eukaryota</taxon>
        <taxon>Metazoa</taxon>
        <taxon>Chordata</taxon>
        <taxon>Craniata</taxon>
        <taxon>Vertebrata</taxon>
        <taxon>Euteleostomi</taxon>
        <taxon>Actinopterygii</taxon>
        <taxon>Neopterygii</taxon>
        <taxon>Teleostei</taxon>
        <taxon>Neoteleostei</taxon>
        <taxon>Acanthomorphata</taxon>
        <taxon>Carangaria</taxon>
        <taxon>Pleuronectiformes</taxon>
        <taxon>Pleuronectoidei</taxon>
        <taxon>Pleuronectidae</taxon>
        <taxon>Pleuronectes</taxon>
    </lineage>
</organism>
<proteinExistence type="predicted"/>
<feature type="compositionally biased region" description="Polar residues" evidence="1">
    <location>
        <begin position="328"/>
        <end position="338"/>
    </location>
</feature>
<dbReference type="EMBL" id="CADEAL010000532">
    <property type="protein sequence ID" value="CAB1421560.1"/>
    <property type="molecule type" value="Genomic_DNA"/>
</dbReference>
<comment type="caution">
    <text evidence="2">The sequence shown here is derived from an EMBL/GenBank/DDBJ whole genome shotgun (WGS) entry which is preliminary data.</text>
</comment>
<name>A0A9N7Y7T6_PLEPL</name>
<gene>
    <name evidence="2" type="ORF">PLEPLA_LOCUS9447</name>
</gene>
<sequence>MLQKDLLPNYPPAFLLLLLPPPPLLPSSSSSSPPPFLLLLLPSSLLLLLLLPSSSPPPPPPPSLPPPPPPPLLPSSSSSSSSLLLQTDLHLEAAAWMFYSSGADHSDTETLSRFILESDAEAEQEVIDLQGRGSNTGRDTRPCCQLSRIKVHERLRVSVLTASCPRSCEDSSVDSSKSNHLFWSLTPRWEQRGGCDRSRVVCELDVHEARKQSHMQRGRETACENRLEDKSPLSLRLALRADSLKNLSTETKQIYCRGITQISAQPAEGDSGPWKLRACSTEWIQPRSRRSETNQVPFQFWAQQGTPGPGPPAHPGNQQQPSTLLCIHTSTSLDPGWS</sequence>
<dbReference type="SUPFAM" id="SSF101447">
    <property type="entry name" value="Formin homology 2 domain (FH2 domain)"/>
    <property type="match status" value="1"/>
</dbReference>
<dbReference type="Proteomes" id="UP001153269">
    <property type="component" value="Unassembled WGS sequence"/>
</dbReference>
<keyword evidence="3" id="KW-1185">Reference proteome</keyword>